<feature type="transmembrane region" description="Helical" evidence="1">
    <location>
        <begin position="468"/>
        <end position="485"/>
    </location>
</feature>
<gene>
    <name evidence="2" type="ORF">CV102_10650</name>
</gene>
<feature type="transmembrane region" description="Helical" evidence="1">
    <location>
        <begin position="212"/>
        <end position="230"/>
    </location>
</feature>
<evidence type="ECO:0008006" key="4">
    <source>
        <dbReference type="Google" id="ProtNLM"/>
    </source>
</evidence>
<keyword evidence="1" id="KW-1133">Transmembrane helix</keyword>
<feature type="transmembrane region" description="Helical" evidence="1">
    <location>
        <begin position="135"/>
        <end position="156"/>
    </location>
</feature>
<keyword evidence="3" id="KW-1185">Reference proteome</keyword>
<feature type="transmembrane region" description="Helical" evidence="1">
    <location>
        <begin position="78"/>
        <end position="98"/>
    </location>
</feature>
<feature type="transmembrane region" description="Helical" evidence="1">
    <location>
        <begin position="242"/>
        <end position="259"/>
    </location>
</feature>
<feature type="transmembrane region" description="Helical" evidence="1">
    <location>
        <begin position="39"/>
        <end position="57"/>
    </location>
</feature>
<feature type="transmembrane region" description="Helical" evidence="1">
    <location>
        <begin position="188"/>
        <end position="207"/>
    </location>
</feature>
<accession>A0A8J8Q7A7</accession>
<evidence type="ECO:0000256" key="1">
    <source>
        <dbReference type="SAM" id="Phobius"/>
    </source>
</evidence>
<feature type="transmembrane region" description="Helical" evidence="1">
    <location>
        <begin position="329"/>
        <end position="347"/>
    </location>
</feature>
<dbReference type="AlphaFoldDB" id="A0A8J8Q7A7"/>
<evidence type="ECO:0000313" key="3">
    <source>
        <dbReference type="Proteomes" id="UP000766904"/>
    </source>
</evidence>
<feature type="transmembrane region" description="Helical" evidence="1">
    <location>
        <begin position="266"/>
        <end position="284"/>
    </location>
</feature>
<feature type="transmembrane region" description="Helical" evidence="1">
    <location>
        <begin position="290"/>
        <end position="317"/>
    </location>
</feature>
<feature type="transmembrane region" description="Helical" evidence="1">
    <location>
        <begin position="104"/>
        <end position="123"/>
    </location>
</feature>
<dbReference type="OrthoDB" id="164013at2157"/>
<feature type="transmembrane region" description="Helical" evidence="1">
    <location>
        <begin position="437"/>
        <end position="456"/>
    </location>
</feature>
<feature type="transmembrane region" description="Helical" evidence="1">
    <location>
        <begin position="12"/>
        <end position="33"/>
    </location>
</feature>
<evidence type="ECO:0000313" key="2">
    <source>
        <dbReference type="EMBL" id="TYL38954.1"/>
    </source>
</evidence>
<organism evidence="2 3">
    <name type="scientific">Natronococcus pandeyae</name>
    <dbReference type="NCBI Taxonomy" id="2055836"/>
    <lineage>
        <taxon>Archaea</taxon>
        <taxon>Methanobacteriati</taxon>
        <taxon>Methanobacteriota</taxon>
        <taxon>Stenosarchaea group</taxon>
        <taxon>Halobacteria</taxon>
        <taxon>Halobacteriales</taxon>
        <taxon>Natrialbaceae</taxon>
        <taxon>Natronococcus</taxon>
    </lineage>
</organism>
<feature type="transmembrane region" description="Helical" evidence="1">
    <location>
        <begin position="492"/>
        <end position="511"/>
    </location>
</feature>
<name>A0A8J8Q7A7_9EURY</name>
<reference evidence="2" key="1">
    <citation type="submission" date="2017-11" db="EMBL/GenBank/DDBJ databases">
        <authorList>
            <person name="Kajale S.C."/>
            <person name="Sharma A."/>
        </authorList>
    </citation>
    <scope>NUCLEOTIDE SEQUENCE</scope>
    <source>
        <strain evidence="2">LS1_42</strain>
    </source>
</reference>
<feature type="transmembrane region" description="Helical" evidence="1">
    <location>
        <begin position="387"/>
        <end position="405"/>
    </location>
</feature>
<proteinExistence type="predicted"/>
<keyword evidence="1" id="KW-0472">Membrane</keyword>
<keyword evidence="1" id="KW-0812">Transmembrane</keyword>
<protein>
    <recommendedName>
        <fullName evidence="4">DUF2206 domain-containing protein</fullName>
    </recommendedName>
</protein>
<sequence length="631" mass="68145">MEASVIRTEFDVSRLLSVVLVVAAVLGVAVPFLLGLPNLSILGLYVAVPMIAAPLVARGVRAGSETGGGWSPPVRVDWRVWSTLFHLVLGALVLVLVATDVRPYAFYAGVSLLYLCCFLLIATAPTGRASRAIGLYHLAVTLLLVIYSVTLNYGLFVGHTDLTSHISMTTTILETGRTSTLLPSYDSFQLWHVYTAFASLVFGGWLAPYTAIYLLSGGLFAAGVGLTYGVARRLYPDEKYGLLASLVAISFPLYLFYGMYSIPRSVASIFFLALLLALLSRPTAGMQLLTVGLVAAIVVAHPVTIPFVLAILALVALAERTVTRSEPIVGSYVLTVTFLFTALYWLYAAEFVVTRIAGTIYAVLFEPTESAVPEGVITSPWVEVANFVPYGFALFFVLLGFLFLLERDRRPAYADGGAGDDDVVHGGSWGPSGRTTAVGVVAILLVPLVFPGPVLLLDALAGVNVDRFGHYGFMFVALAGGYGLYELLQRGGLTVLLVLLLILSLFTFTAVSSDFTASDNPVVERPFYTFYLSDHERQSFAAVDDGYGGEIGTDRIACRYMGEFHGSLCSVVDAGEGDAMFDDHDAVLVREGELENRPLQFTQYVDESDLPRDTLEERDRVYDSGAVAVHS</sequence>
<dbReference type="Proteomes" id="UP000766904">
    <property type="component" value="Unassembled WGS sequence"/>
</dbReference>
<dbReference type="EMBL" id="PHNJ01000004">
    <property type="protein sequence ID" value="TYL38954.1"/>
    <property type="molecule type" value="Genomic_DNA"/>
</dbReference>
<comment type="caution">
    <text evidence="2">The sequence shown here is derived from an EMBL/GenBank/DDBJ whole genome shotgun (WGS) entry which is preliminary data.</text>
</comment>